<protein>
    <submittedName>
        <fullName evidence="11">Histone deacetylase hdt1</fullName>
    </submittedName>
</protein>
<evidence type="ECO:0000256" key="2">
    <source>
        <dbReference type="ARBA" id="ARBA00006673"/>
    </source>
</evidence>
<evidence type="ECO:0000256" key="6">
    <source>
        <dbReference type="ARBA" id="ARBA00023015"/>
    </source>
</evidence>
<dbReference type="Pfam" id="PF17800">
    <property type="entry name" value="NPL"/>
    <property type="match status" value="1"/>
</dbReference>
<feature type="compositionally biased region" description="Acidic residues" evidence="9">
    <location>
        <begin position="177"/>
        <end position="195"/>
    </location>
</feature>
<feature type="compositionally biased region" description="Low complexity" evidence="9">
    <location>
        <begin position="260"/>
        <end position="280"/>
    </location>
</feature>
<comment type="similarity">
    <text evidence="2">Belongs to the histone deacetylase HD2 family.</text>
</comment>
<dbReference type="GO" id="GO:0016787">
    <property type="term" value="F:hydrolase activity"/>
    <property type="evidence" value="ECO:0007669"/>
    <property type="project" value="UniProtKB-KW"/>
</dbReference>
<evidence type="ECO:0000256" key="8">
    <source>
        <dbReference type="ARBA" id="ARBA00023242"/>
    </source>
</evidence>
<evidence type="ECO:0000256" key="9">
    <source>
        <dbReference type="SAM" id="MobiDB-lite"/>
    </source>
</evidence>
<dbReference type="EMBL" id="BMAC01001098">
    <property type="protein sequence ID" value="GFQ05626.1"/>
    <property type="molecule type" value="Genomic_DNA"/>
</dbReference>
<dbReference type="AlphaFoldDB" id="A0A830DFK9"/>
<dbReference type="InterPro" id="IPR041232">
    <property type="entry name" value="NPL"/>
</dbReference>
<evidence type="ECO:0000256" key="7">
    <source>
        <dbReference type="ARBA" id="ARBA00023163"/>
    </source>
</evidence>
<name>A0A830DFK9_9LAMI</name>
<keyword evidence="3" id="KW-0678">Repressor</keyword>
<dbReference type="GO" id="GO:0006325">
    <property type="term" value="P:chromatin organization"/>
    <property type="evidence" value="ECO:0007669"/>
    <property type="project" value="UniProtKB-KW"/>
</dbReference>
<keyword evidence="7" id="KW-0804">Transcription</keyword>
<feature type="region of interest" description="Disordered" evidence="9">
    <location>
        <begin position="125"/>
        <end position="288"/>
    </location>
</feature>
<keyword evidence="4" id="KW-0378">Hydrolase</keyword>
<dbReference type="Gene3D" id="2.60.120.340">
    <property type="entry name" value="Nucleoplasmin core domain"/>
    <property type="match status" value="1"/>
</dbReference>
<reference evidence="11" key="1">
    <citation type="submission" date="2020-07" db="EMBL/GenBank/DDBJ databases">
        <title>Ethylene signaling mediates host invasion by parasitic plants.</title>
        <authorList>
            <person name="Yoshida S."/>
        </authorList>
    </citation>
    <scope>NUCLEOTIDE SEQUENCE</scope>
    <source>
        <strain evidence="11">Okayama</strain>
    </source>
</reference>
<dbReference type="FunFam" id="2.60.120.340:FF:000004">
    <property type="entry name" value="Histone deacetylase HDT1"/>
    <property type="match status" value="1"/>
</dbReference>
<keyword evidence="5" id="KW-0156">Chromatin regulator</keyword>
<evidence type="ECO:0000256" key="1">
    <source>
        <dbReference type="ARBA" id="ARBA00004604"/>
    </source>
</evidence>
<keyword evidence="8" id="KW-0539">Nucleus</keyword>
<comment type="caution">
    <text evidence="11">The sequence shown here is derived from an EMBL/GenBank/DDBJ whole genome shotgun (WGS) entry which is preliminary data.</text>
</comment>
<feature type="compositionally biased region" description="Acidic residues" evidence="9">
    <location>
        <begin position="151"/>
        <end position="170"/>
    </location>
</feature>
<evidence type="ECO:0000256" key="3">
    <source>
        <dbReference type="ARBA" id="ARBA00022491"/>
    </source>
</evidence>
<keyword evidence="6" id="KW-0805">Transcription regulation</keyword>
<feature type="compositionally biased region" description="Polar residues" evidence="9">
    <location>
        <begin position="226"/>
        <end position="251"/>
    </location>
</feature>
<evidence type="ECO:0000313" key="12">
    <source>
        <dbReference type="Proteomes" id="UP000653305"/>
    </source>
</evidence>
<feature type="compositionally biased region" description="Low complexity" evidence="9">
    <location>
        <begin position="129"/>
        <end position="143"/>
    </location>
</feature>
<proteinExistence type="inferred from homology"/>
<accession>A0A830DFK9</accession>
<gene>
    <name evidence="11" type="ORF">PHJA_002706700</name>
</gene>
<keyword evidence="12" id="KW-1185">Reference proteome</keyword>
<feature type="domain" description="Nucleoplasmin-like" evidence="10">
    <location>
        <begin position="3"/>
        <end position="95"/>
    </location>
</feature>
<evidence type="ECO:0000256" key="4">
    <source>
        <dbReference type="ARBA" id="ARBA00022801"/>
    </source>
</evidence>
<evidence type="ECO:0000256" key="5">
    <source>
        <dbReference type="ARBA" id="ARBA00022853"/>
    </source>
</evidence>
<dbReference type="Proteomes" id="UP000653305">
    <property type="component" value="Unassembled WGS sequence"/>
</dbReference>
<sequence length="288" mass="30787">MEFWGVEVKPGVPLKVEPHQGQLIHVSQAALGEAVKDVKGAKNIPLRMKVDGKDFVIGFLKPEERTQLMFDLVFEKEFELSHDWKNGSIYFIGYLAADPISDEDYISDDSFESSEDEALEKLEKASANGVAKPAKGPAAAAVKAETKKDESESDDDDDVSEDGSDDEDMELSLGGDSSDDLSGDDSEEDDSEEEEVPKNVQKSKKRPAESAQAAPISAKKAKSITPEKTGNKKGQNATPSKASGKNATGKTPPSDKSKQSPKSGGQFSGKSGNKSFNSKAGKGKRGGK</sequence>
<dbReference type="GO" id="GO:0005730">
    <property type="term" value="C:nucleolus"/>
    <property type="evidence" value="ECO:0007669"/>
    <property type="project" value="UniProtKB-SubCell"/>
</dbReference>
<evidence type="ECO:0000313" key="11">
    <source>
        <dbReference type="EMBL" id="GFQ05626.1"/>
    </source>
</evidence>
<dbReference type="OrthoDB" id="2019803at2759"/>
<evidence type="ECO:0000259" key="10">
    <source>
        <dbReference type="Pfam" id="PF17800"/>
    </source>
</evidence>
<comment type="subcellular location">
    <subcellularLocation>
        <location evidence="1">Nucleus</location>
        <location evidence="1">Nucleolus</location>
    </subcellularLocation>
</comment>
<organism evidence="11 12">
    <name type="scientific">Phtheirospermum japonicum</name>
    <dbReference type="NCBI Taxonomy" id="374723"/>
    <lineage>
        <taxon>Eukaryota</taxon>
        <taxon>Viridiplantae</taxon>
        <taxon>Streptophyta</taxon>
        <taxon>Embryophyta</taxon>
        <taxon>Tracheophyta</taxon>
        <taxon>Spermatophyta</taxon>
        <taxon>Magnoliopsida</taxon>
        <taxon>eudicotyledons</taxon>
        <taxon>Gunneridae</taxon>
        <taxon>Pentapetalae</taxon>
        <taxon>asterids</taxon>
        <taxon>lamiids</taxon>
        <taxon>Lamiales</taxon>
        <taxon>Orobanchaceae</taxon>
        <taxon>Orobanchaceae incertae sedis</taxon>
        <taxon>Phtheirospermum</taxon>
    </lineage>
</organism>